<evidence type="ECO:0000313" key="5">
    <source>
        <dbReference type="EMBL" id="AEE95794.1"/>
    </source>
</evidence>
<comment type="similarity">
    <text evidence="1">Belongs to the Mu gp47/PBSX XkdT family.</text>
</comment>
<feature type="domain" description="Baseplate J-like central" evidence="3">
    <location>
        <begin position="199"/>
        <end position="255"/>
    </location>
</feature>
<dbReference type="KEGG" id="mas:Mahau_0591"/>
<evidence type="ECO:0000259" key="4">
    <source>
        <dbReference type="Pfam" id="PF26079"/>
    </source>
</evidence>
<dbReference type="EMBL" id="CP002360">
    <property type="protein sequence ID" value="AEE95794.1"/>
    <property type="molecule type" value="Genomic_DNA"/>
</dbReference>
<proteinExistence type="inferred from homology"/>
<dbReference type="RefSeq" id="WP_013780227.1">
    <property type="nucleotide sequence ID" value="NC_015520.1"/>
</dbReference>
<dbReference type="InterPro" id="IPR058531">
    <property type="entry name" value="Baseplate_J_M"/>
</dbReference>
<dbReference type="Pfam" id="PF26079">
    <property type="entry name" value="Baseplate_J_C"/>
    <property type="match status" value="1"/>
</dbReference>
<name>F3ZZX6_MAHA5</name>
<evidence type="ECO:0000259" key="3">
    <source>
        <dbReference type="Pfam" id="PF26078"/>
    </source>
</evidence>
<dbReference type="InterPro" id="IPR006949">
    <property type="entry name" value="Barrel_Baseplate_J-like"/>
</dbReference>
<evidence type="ECO:0000256" key="1">
    <source>
        <dbReference type="ARBA" id="ARBA00038087"/>
    </source>
</evidence>
<dbReference type="Pfam" id="PF04865">
    <property type="entry name" value="Baseplate_J"/>
    <property type="match status" value="1"/>
</dbReference>
<reference evidence="6" key="1">
    <citation type="submission" date="2010-11" db="EMBL/GenBank/DDBJ databases">
        <title>The complete genome of Mahella australiensis DSM 15567.</title>
        <authorList>
            <consortium name="US DOE Joint Genome Institute (JGI-PGF)"/>
            <person name="Lucas S."/>
            <person name="Copeland A."/>
            <person name="Lapidus A."/>
            <person name="Bruce D."/>
            <person name="Goodwin L."/>
            <person name="Pitluck S."/>
            <person name="Kyrpides N."/>
            <person name="Mavromatis K."/>
            <person name="Pagani I."/>
            <person name="Ivanova N."/>
            <person name="Teshima H."/>
            <person name="Brettin T."/>
            <person name="Detter J.C."/>
            <person name="Han C."/>
            <person name="Tapia R."/>
            <person name="Land M."/>
            <person name="Hauser L."/>
            <person name="Markowitz V."/>
            <person name="Cheng J.-F."/>
            <person name="Hugenholtz P."/>
            <person name="Woyke T."/>
            <person name="Wu D."/>
            <person name="Spring S."/>
            <person name="Pukall R."/>
            <person name="Steenblock K."/>
            <person name="Schneider S."/>
            <person name="Klenk H.-P."/>
            <person name="Eisen J.A."/>
        </authorList>
    </citation>
    <scope>NUCLEOTIDE SEQUENCE [LARGE SCALE GENOMIC DNA]</scope>
    <source>
        <strain evidence="6">DSM 15567 / CIP 107919 / 50-1 BON</strain>
    </source>
</reference>
<accession>F3ZZX6</accession>
<sequence>MATLPDYLTDQTEEEIKRRMLDALPDDLDKSEGSYIWDALSPAAIELALAALWVQEVLRRGFATTTFGSYLDLRCDEHGLTRLPAVKATGQVIFLGTAGTVVPKGTYVSTASDGISPIILFETIEDATINDAGTAFANIAAVEAGVSGNVPAGAITMLSSPISGVSSVTNPTATTGGLDTEDDASLLTRYLQRVRSPSASGNKADYVNWAMEVHGVGGVSVVPARDGPGTVSISIINTTKVPAEPELVKAVQDYIAPPWVNEIEAEDMTLGGYGVSIDDTQADDIGSSVKMIYDASGAGTITHTNTMGILKKPGIWQARTRIKVNSADETSDLIQIGVWNFSTNSWAKTHPNGIVDAVITCKASDLSTGFEDKIVEFYWDGQDQIELRITRLTSDAATVVWVDRIIYRSTFSKDTGEGKAPVGARVTVEPAIAVLINVSATLSIMPGYDANSVKSAVHDNIAAYIRSLAFTSDNDVRYVRIGQAILDTPGIMDYQNLMVNGDVANIAIDSQEVAVLGSVNFS</sequence>
<feature type="domain" description="Baseplate J-like C-terminal" evidence="4">
    <location>
        <begin position="436"/>
        <end position="522"/>
    </location>
</feature>
<dbReference type="PANTHER" id="PTHR37829:SF3">
    <property type="entry name" value="PROTEIN JAYE-RELATED"/>
    <property type="match status" value="1"/>
</dbReference>
<dbReference type="eggNOG" id="COG3299">
    <property type="taxonomic scope" value="Bacteria"/>
</dbReference>
<dbReference type="Proteomes" id="UP000008457">
    <property type="component" value="Chromosome"/>
</dbReference>
<reference evidence="5 6" key="2">
    <citation type="journal article" date="2011" name="Stand. Genomic Sci.">
        <title>Complete genome sequence of Mahella australiensis type strain (50-1 BON).</title>
        <authorList>
            <person name="Sikorski J."/>
            <person name="Teshima H."/>
            <person name="Nolan M."/>
            <person name="Lucas S."/>
            <person name="Hammon N."/>
            <person name="Deshpande S."/>
            <person name="Cheng J.F."/>
            <person name="Pitluck S."/>
            <person name="Liolios K."/>
            <person name="Pagani I."/>
            <person name="Ivanova N."/>
            <person name="Huntemann M."/>
            <person name="Mavromatis K."/>
            <person name="Ovchinikova G."/>
            <person name="Pati A."/>
            <person name="Tapia R."/>
            <person name="Han C."/>
            <person name="Goodwin L."/>
            <person name="Chen A."/>
            <person name="Palaniappan K."/>
            <person name="Land M."/>
            <person name="Hauser L."/>
            <person name="Ngatchou-Djao O.D."/>
            <person name="Rohde M."/>
            <person name="Pukall R."/>
            <person name="Spring S."/>
            <person name="Abt B."/>
            <person name="Goker M."/>
            <person name="Detter J.C."/>
            <person name="Woyke T."/>
            <person name="Bristow J."/>
            <person name="Markowitz V."/>
            <person name="Hugenholtz P."/>
            <person name="Eisen J.A."/>
            <person name="Kyrpides N.C."/>
            <person name="Klenk H.P."/>
            <person name="Lapidus A."/>
        </authorList>
    </citation>
    <scope>NUCLEOTIDE SEQUENCE [LARGE SCALE GENOMIC DNA]</scope>
    <source>
        <strain evidence="6">DSM 15567 / CIP 107919 / 50-1 BON</strain>
    </source>
</reference>
<evidence type="ECO:0000313" key="6">
    <source>
        <dbReference type="Proteomes" id="UP000008457"/>
    </source>
</evidence>
<evidence type="ECO:0000259" key="2">
    <source>
        <dbReference type="Pfam" id="PF04865"/>
    </source>
</evidence>
<gene>
    <name evidence="5" type="ordered locus">Mahau_0591</name>
</gene>
<dbReference type="PANTHER" id="PTHR37829">
    <property type="entry name" value="PHAGE-LIKE ELEMENT PBSX PROTEIN XKDT"/>
    <property type="match status" value="1"/>
</dbReference>
<dbReference type="HOGENOM" id="CLU_039609_0_0_9"/>
<protein>
    <submittedName>
        <fullName evidence="5">Baseplate J family protein</fullName>
    </submittedName>
</protein>
<dbReference type="InterPro" id="IPR052399">
    <property type="entry name" value="Phage_Baseplate_Assmbl_Protein"/>
</dbReference>
<dbReference type="AlphaFoldDB" id="F3ZZX6"/>
<keyword evidence="6" id="KW-1185">Reference proteome</keyword>
<dbReference type="InterPro" id="IPR058530">
    <property type="entry name" value="Baseplate_J-like_C"/>
</dbReference>
<dbReference type="OrthoDB" id="2554267at2"/>
<feature type="domain" description="Baseplate protein J-like barrel" evidence="2">
    <location>
        <begin position="92"/>
        <end position="177"/>
    </location>
</feature>
<dbReference type="Pfam" id="PF26078">
    <property type="entry name" value="Baseplate_J_M"/>
    <property type="match status" value="1"/>
</dbReference>
<organism evidence="5 6">
    <name type="scientific">Mahella australiensis (strain DSM 15567 / CIP 107919 / 50-1 BON)</name>
    <dbReference type="NCBI Taxonomy" id="697281"/>
    <lineage>
        <taxon>Bacteria</taxon>
        <taxon>Bacillati</taxon>
        <taxon>Bacillota</taxon>
        <taxon>Clostridia</taxon>
        <taxon>Thermoanaerobacterales</taxon>
        <taxon>Thermoanaerobacterales Family IV. Incertae Sedis</taxon>
        <taxon>Mahella</taxon>
    </lineage>
</organism>
<dbReference type="STRING" id="697281.Mahau_0591"/>